<accession>A0A7T8H299</accession>
<organism evidence="1 2">
    <name type="scientific">Caligus rogercresseyi</name>
    <name type="common">Sea louse</name>
    <dbReference type="NCBI Taxonomy" id="217165"/>
    <lineage>
        <taxon>Eukaryota</taxon>
        <taxon>Metazoa</taxon>
        <taxon>Ecdysozoa</taxon>
        <taxon>Arthropoda</taxon>
        <taxon>Crustacea</taxon>
        <taxon>Multicrustacea</taxon>
        <taxon>Hexanauplia</taxon>
        <taxon>Copepoda</taxon>
        <taxon>Siphonostomatoida</taxon>
        <taxon>Caligidae</taxon>
        <taxon>Caligus</taxon>
    </lineage>
</organism>
<name>A0A7T8H299_CALRO</name>
<gene>
    <name evidence="1" type="ORF">FKW44_016826</name>
</gene>
<protein>
    <submittedName>
        <fullName evidence="1">Uncharacterized protein</fullName>
    </submittedName>
</protein>
<reference evidence="2" key="1">
    <citation type="submission" date="2021-01" db="EMBL/GenBank/DDBJ databases">
        <title>Caligus Genome Assembly.</title>
        <authorList>
            <person name="Gallardo-Escarate C."/>
        </authorList>
    </citation>
    <scope>NUCLEOTIDE SEQUENCE [LARGE SCALE GENOMIC DNA]</scope>
</reference>
<evidence type="ECO:0000313" key="1">
    <source>
        <dbReference type="EMBL" id="QQP42227.1"/>
    </source>
</evidence>
<keyword evidence="2" id="KW-1185">Reference proteome</keyword>
<sequence>MVVIGKINHILKCTPVVEKWKRKWMEEGRIGNDRPWTTLGCHGVDMDEKSPVRRVPLDRVL</sequence>
<dbReference type="EMBL" id="CP045900">
    <property type="protein sequence ID" value="QQP42227.1"/>
    <property type="molecule type" value="Genomic_DNA"/>
</dbReference>
<evidence type="ECO:0000313" key="2">
    <source>
        <dbReference type="Proteomes" id="UP000595437"/>
    </source>
</evidence>
<proteinExistence type="predicted"/>
<dbReference type="AlphaFoldDB" id="A0A7T8H299"/>
<dbReference type="Proteomes" id="UP000595437">
    <property type="component" value="Chromosome 11"/>
</dbReference>